<dbReference type="GO" id="GO:0004725">
    <property type="term" value="F:protein tyrosine phosphatase activity"/>
    <property type="evidence" value="ECO:0007669"/>
    <property type="project" value="InterPro"/>
</dbReference>
<dbReference type="Pfam" id="PF00102">
    <property type="entry name" value="Y_phosphatase"/>
    <property type="match status" value="1"/>
</dbReference>
<dbReference type="SMART" id="SM00194">
    <property type="entry name" value="PTPc"/>
    <property type="match status" value="1"/>
</dbReference>
<sequence length="222" mass="24855">MNPGGGGGGGMTVTAVDDNGGGTDRENRKESAMNAAMEKFCQTTVAKKIEGLKAEFATLASFTPPEPAATLFQIAGKEKNRYSNIPCYDKTRVILKFQVPPESEYIHANFVDTQLVKLTNRYICAQAPLNSTLNDWWRLIWQEKPKHIIMLCRLIENGKPKCADYFPSAVGEQKQFGNIFVQFVRTQNNGGEKTYESILLRAIVGTDQFALTLHKWFDWPGK</sequence>
<dbReference type="InterPro" id="IPR029021">
    <property type="entry name" value="Prot-tyrosine_phosphatase-like"/>
</dbReference>
<dbReference type="SUPFAM" id="SSF52799">
    <property type="entry name" value="(Phosphotyrosine protein) phosphatases II"/>
    <property type="match status" value="1"/>
</dbReference>
<name>A0A914YMU2_9BILA</name>
<feature type="compositionally biased region" description="Gly residues" evidence="1">
    <location>
        <begin position="1"/>
        <end position="11"/>
    </location>
</feature>
<dbReference type="Gene3D" id="3.90.190.10">
    <property type="entry name" value="Protein tyrosine phosphatase superfamily"/>
    <property type="match status" value="1"/>
</dbReference>
<dbReference type="InterPro" id="IPR052782">
    <property type="entry name" value="Oocyte-zygote_transition_reg"/>
</dbReference>
<accession>A0A914YMU2</accession>
<dbReference type="Proteomes" id="UP000887577">
    <property type="component" value="Unplaced"/>
</dbReference>
<reference evidence="4" key="1">
    <citation type="submission" date="2022-11" db="UniProtKB">
        <authorList>
            <consortium name="WormBaseParasite"/>
        </authorList>
    </citation>
    <scope>IDENTIFICATION</scope>
</reference>
<evidence type="ECO:0000313" key="3">
    <source>
        <dbReference type="Proteomes" id="UP000887577"/>
    </source>
</evidence>
<dbReference type="AlphaFoldDB" id="A0A914YMU2"/>
<keyword evidence="3" id="KW-1185">Reference proteome</keyword>
<dbReference type="WBParaSite" id="PSU_v2.g20255.t1">
    <property type="protein sequence ID" value="PSU_v2.g20255.t1"/>
    <property type="gene ID" value="PSU_v2.g20255"/>
</dbReference>
<proteinExistence type="predicted"/>
<dbReference type="PROSITE" id="PS50055">
    <property type="entry name" value="TYR_PHOSPHATASE_PTP"/>
    <property type="match status" value="1"/>
</dbReference>
<dbReference type="PANTHER" id="PTHR46163">
    <property type="entry name" value="TYROSINE-PROTEIN PHOSPHATASE-RELATED"/>
    <property type="match status" value="1"/>
</dbReference>
<evidence type="ECO:0000313" key="4">
    <source>
        <dbReference type="WBParaSite" id="PSU_v2.g20255.t1"/>
    </source>
</evidence>
<feature type="domain" description="Tyrosine-protein phosphatase" evidence="2">
    <location>
        <begin position="52"/>
        <end position="222"/>
    </location>
</feature>
<evidence type="ECO:0000256" key="1">
    <source>
        <dbReference type="SAM" id="MobiDB-lite"/>
    </source>
</evidence>
<dbReference type="PRINTS" id="PR00700">
    <property type="entry name" value="PRTYPHPHTASE"/>
</dbReference>
<organism evidence="3 4">
    <name type="scientific">Panagrolaimus superbus</name>
    <dbReference type="NCBI Taxonomy" id="310955"/>
    <lineage>
        <taxon>Eukaryota</taxon>
        <taxon>Metazoa</taxon>
        <taxon>Ecdysozoa</taxon>
        <taxon>Nematoda</taxon>
        <taxon>Chromadorea</taxon>
        <taxon>Rhabditida</taxon>
        <taxon>Tylenchina</taxon>
        <taxon>Panagrolaimomorpha</taxon>
        <taxon>Panagrolaimoidea</taxon>
        <taxon>Panagrolaimidae</taxon>
        <taxon>Panagrolaimus</taxon>
    </lineage>
</organism>
<evidence type="ECO:0000259" key="2">
    <source>
        <dbReference type="PROSITE" id="PS50055"/>
    </source>
</evidence>
<dbReference type="InterPro" id="IPR000242">
    <property type="entry name" value="PTP_cat"/>
</dbReference>
<protein>
    <submittedName>
        <fullName evidence="4">Tyrosine-protein phosphatase domain-containing protein</fullName>
    </submittedName>
</protein>
<feature type="region of interest" description="Disordered" evidence="1">
    <location>
        <begin position="1"/>
        <end position="30"/>
    </location>
</feature>